<evidence type="ECO:0000256" key="1">
    <source>
        <dbReference type="ARBA" id="ARBA00004236"/>
    </source>
</evidence>
<dbReference type="CDD" id="cd06225">
    <property type="entry name" value="HAMP"/>
    <property type="match status" value="1"/>
</dbReference>
<keyword evidence="6" id="KW-0807">Transducer</keyword>
<dbReference type="Proteomes" id="UP001596002">
    <property type="component" value="Unassembled WGS sequence"/>
</dbReference>
<gene>
    <name evidence="9" type="ORF">ACFO8Q_17890</name>
</gene>
<accession>A0ABV9Q4K9</accession>
<proteinExistence type="inferred from homology"/>
<dbReference type="Gene3D" id="1.10.287.950">
    <property type="entry name" value="Methyl-accepting chemotaxis protein"/>
    <property type="match status" value="1"/>
</dbReference>
<evidence type="ECO:0000256" key="3">
    <source>
        <dbReference type="ARBA" id="ARBA00022500"/>
    </source>
</evidence>
<keyword evidence="2" id="KW-1003">Cell membrane</keyword>
<dbReference type="Gene3D" id="6.10.340.10">
    <property type="match status" value="1"/>
</dbReference>
<comment type="similarity">
    <text evidence="5">Belongs to the methyl-accepting chemotaxis (MCP) protein family.</text>
</comment>
<dbReference type="EMBL" id="JBHSHC010000119">
    <property type="protein sequence ID" value="MFC4769204.1"/>
    <property type="molecule type" value="Genomic_DNA"/>
</dbReference>
<evidence type="ECO:0000259" key="7">
    <source>
        <dbReference type="PROSITE" id="PS50111"/>
    </source>
</evidence>
<dbReference type="PROSITE" id="PS50885">
    <property type="entry name" value="HAMP"/>
    <property type="match status" value="1"/>
</dbReference>
<dbReference type="SUPFAM" id="SSF58104">
    <property type="entry name" value="Methyl-accepting chemotaxis protein (MCP) signaling domain"/>
    <property type="match status" value="1"/>
</dbReference>
<comment type="subcellular location">
    <subcellularLocation>
        <location evidence="1">Cell membrane</location>
    </subcellularLocation>
</comment>
<organism evidence="9 10">
    <name type="scientific">Effusibacillus consociatus</name>
    <dbReference type="NCBI Taxonomy" id="1117041"/>
    <lineage>
        <taxon>Bacteria</taxon>
        <taxon>Bacillati</taxon>
        <taxon>Bacillota</taxon>
        <taxon>Bacilli</taxon>
        <taxon>Bacillales</taxon>
        <taxon>Alicyclobacillaceae</taxon>
        <taxon>Effusibacillus</taxon>
    </lineage>
</organism>
<dbReference type="InterPro" id="IPR051310">
    <property type="entry name" value="MCP_chemotaxis"/>
</dbReference>
<dbReference type="SMART" id="SM00283">
    <property type="entry name" value="MA"/>
    <property type="match status" value="1"/>
</dbReference>
<protein>
    <submittedName>
        <fullName evidence="9">Methyl-accepting chemotaxis protein</fullName>
    </submittedName>
</protein>
<keyword evidence="3" id="KW-0145">Chemotaxis</keyword>
<evidence type="ECO:0000256" key="5">
    <source>
        <dbReference type="ARBA" id="ARBA00029447"/>
    </source>
</evidence>
<evidence type="ECO:0000313" key="10">
    <source>
        <dbReference type="Proteomes" id="UP001596002"/>
    </source>
</evidence>
<feature type="domain" description="HAMP" evidence="8">
    <location>
        <begin position="202"/>
        <end position="242"/>
    </location>
</feature>
<dbReference type="PANTHER" id="PTHR43531:SF11">
    <property type="entry name" value="METHYL-ACCEPTING CHEMOTAXIS PROTEIN 3"/>
    <property type="match status" value="1"/>
</dbReference>
<evidence type="ECO:0000256" key="4">
    <source>
        <dbReference type="ARBA" id="ARBA00023136"/>
    </source>
</evidence>
<evidence type="ECO:0000259" key="8">
    <source>
        <dbReference type="PROSITE" id="PS50885"/>
    </source>
</evidence>
<dbReference type="PANTHER" id="PTHR43531">
    <property type="entry name" value="PROTEIN ICFG"/>
    <property type="match status" value="1"/>
</dbReference>
<keyword evidence="10" id="KW-1185">Reference proteome</keyword>
<comment type="caution">
    <text evidence="9">The sequence shown here is derived from an EMBL/GenBank/DDBJ whole genome shotgun (WGS) entry which is preliminary data.</text>
</comment>
<dbReference type="PROSITE" id="PS50111">
    <property type="entry name" value="CHEMOTAXIS_TRANSDUC_2"/>
    <property type="match status" value="1"/>
</dbReference>
<dbReference type="Pfam" id="PF00015">
    <property type="entry name" value="MCPsignal"/>
    <property type="match status" value="1"/>
</dbReference>
<evidence type="ECO:0000256" key="6">
    <source>
        <dbReference type="PROSITE-ProRule" id="PRU00284"/>
    </source>
</evidence>
<evidence type="ECO:0000313" key="9">
    <source>
        <dbReference type="EMBL" id="MFC4769204.1"/>
    </source>
</evidence>
<keyword evidence="4" id="KW-0472">Membrane</keyword>
<feature type="domain" description="Methyl-accepting transducer" evidence="7">
    <location>
        <begin position="261"/>
        <end position="497"/>
    </location>
</feature>
<sequence>MSYIRAIERRGVLMQVSSRLQKKALAKVQEAAKETERLLAARSLEESSSELRILYDRLLAQDEYFVLVSRDGLSLLHTNRLREGNRFNDLVGLKAAETLQPLTQIYPRNTGEILIDASAPIHVNGKPAYSLRLGVVVPSLSFRWRMLATSFLPALVATGGMWMGDSVFTRTSFSIAAVGFALLMGQLTFRTFLLNWKNWISVTKSISSGKLQARVETTRRDELGQMSFEINKMVIGMHSILTELAKASGSTHEISTKQRDMVRDLLAASQQLSAGLQQISSGATEQTKLIEETEKVTKEITHKIRQTGPVLEEASTLSQEAESSALSGMEKTKTLHSQMLRIQQAGFTVESGMQQLEQQAAGIRHMIRDIREIAEQTNLLALNAAIEAARAGEEGKGFAVVADEVRKLASRSDEVASQVMHLAGTIGQKSNEAAILVKEERQEVDEGLKLVDELHALIQVLTDKSSSAASQTARTSKVMTEILQAVDSIEKQIESVREISHSFTSAAQEVTASGEMQHSATEHLDDQTRQLREVSDKIHQIANRFQLE</sequence>
<name>A0ABV9Q4K9_9BACL</name>
<dbReference type="InterPro" id="IPR003660">
    <property type="entry name" value="HAMP_dom"/>
</dbReference>
<evidence type="ECO:0000256" key="2">
    <source>
        <dbReference type="ARBA" id="ARBA00022475"/>
    </source>
</evidence>
<dbReference type="InterPro" id="IPR004089">
    <property type="entry name" value="MCPsignal_dom"/>
</dbReference>
<reference evidence="10" key="1">
    <citation type="journal article" date="2019" name="Int. J. Syst. Evol. Microbiol.">
        <title>The Global Catalogue of Microorganisms (GCM) 10K type strain sequencing project: providing services to taxonomists for standard genome sequencing and annotation.</title>
        <authorList>
            <consortium name="The Broad Institute Genomics Platform"/>
            <consortium name="The Broad Institute Genome Sequencing Center for Infectious Disease"/>
            <person name="Wu L."/>
            <person name="Ma J."/>
        </authorList>
    </citation>
    <scope>NUCLEOTIDE SEQUENCE [LARGE SCALE GENOMIC DNA]</scope>
    <source>
        <strain evidence="10">WYCCWR 12678</strain>
    </source>
</reference>